<dbReference type="AlphaFoldDB" id="A0A6A1UY73"/>
<feature type="region of interest" description="Disordered" evidence="2">
    <location>
        <begin position="1"/>
        <end position="21"/>
    </location>
</feature>
<evidence type="ECO:0000256" key="2">
    <source>
        <dbReference type="SAM" id="MobiDB-lite"/>
    </source>
</evidence>
<keyword evidence="4" id="KW-1185">Reference proteome</keyword>
<feature type="coiled-coil region" evidence="1">
    <location>
        <begin position="53"/>
        <end position="100"/>
    </location>
</feature>
<organism evidence="3 4">
    <name type="scientific">Morella rubra</name>
    <name type="common">Chinese bayberry</name>
    <dbReference type="NCBI Taxonomy" id="262757"/>
    <lineage>
        <taxon>Eukaryota</taxon>
        <taxon>Viridiplantae</taxon>
        <taxon>Streptophyta</taxon>
        <taxon>Embryophyta</taxon>
        <taxon>Tracheophyta</taxon>
        <taxon>Spermatophyta</taxon>
        <taxon>Magnoliopsida</taxon>
        <taxon>eudicotyledons</taxon>
        <taxon>Gunneridae</taxon>
        <taxon>Pentapetalae</taxon>
        <taxon>rosids</taxon>
        <taxon>fabids</taxon>
        <taxon>Fagales</taxon>
        <taxon>Myricaceae</taxon>
        <taxon>Morella</taxon>
    </lineage>
</organism>
<feature type="compositionally biased region" description="Polar residues" evidence="2">
    <location>
        <begin position="121"/>
        <end position="133"/>
    </location>
</feature>
<accession>A0A6A1UY73</accession>
<evidence type="ECO:0000313" key="4">
    <source>
        <dbReference type="Proteomes" id="UP000516437"/>
    </source>
</evidence>
<proteinExistence type="predicted"/>
<feature type="compositionally biased region" description="Basic residues" evidence="2">
    <location>
        <begin position="1"/>
        <end position="10"/>
    </location>
</feature>
<feature type="region of interest" description="Disordered" evidence="2">
    <location>
        <begin position="112"/>
        <end position="133"/>
    </location>
</feature>
<protein>
    <submittedName>
        <fullName evidence="3">Uncharacterized protein</fullName>
    </submittedName>
</protein>
<gene>
    <name evidence="3" type="ORF">CJ030_MR7G012103</name>
</gene>
<evidence type="ECO:0000313" key="3">
    <source>
        <dbReference type="EMBL" id="KAB1205261.1"/>
    </source>
</evidence>
<name>A0A6A1UY73_9ROSI</name>
<reference evidence="3 4" key="1">
    <citation type="journal article" date="2019" name="Plant Biotechnol. J.">
        <title>The red bayberry genome and genetic basis of sex determination.</title>
        <authorList>
            <person name="Jia H.M."/>
            <person name="Jia H.J."/>
            <person name="Cai Q.L."/>
            <person name="Wang Y."/>
            <person name="Zhao H.B."/>
            <person name="Yang W.F."/>
            <person name="Wang G.Y."/>
            <person name="Li Y.H."/>
            <person name="Zhan D.L."/>
            <person name="Shen Y.T."/>
            <person name="Niu Q.F."/>
            <person name="Chang L."/>
            <person name="Qiu J."/>
            <person name="Zhao L."/>
            <person name="Xie H.B."/>
            <person name="Fu W.Y."/>
            <person name="Jin J."/>
            <person name="Li X.W."/>
            <person name="Jiao Y."/>
            <person name="Zhou C.C."/>
            <person name="Tu T."/>
            <person name="Chai C.Y."/>
            <person name="Gao J.L."/>
            <person name="Fan L.J."/>
            <person name="van de Weg E."/>
            <person name="Wang J.Y."/>
            <person name="Gao Z.S."/>
        </authorList>
    </citation>
    <scope>NUCLEOTIDE SEQUENCE [LARGE SCALE GENOMIC DNA]</scope>
    <source>
        <tissue evidence="3">Leaves</tissue>
    </source>
</reference>
<sequence>MFRPLYKSRPRSSSLQSCKQRQSQRKLLGLLAKTFTAREKRDRERIVGFVGRREESDEEEKVLRRRNEQLEELRESLVREEQMKKELQRAWERLRVAEERFCSWPAWGARGRGRPPVARLQRSSPLPRQPALPSSNRCISSSRVWRITHV</sequence>
<dbReference type="EMBL" id="RXIC02000025">
    <property type="protein sequence ID" value="KAB1205261.1"/>
    <property type="molecule type" value="Genomic_DNA"/>
</dbReference>
<evidence type="ECO:0000256" key="1">
    <source>
        <dbReference type="SAM" id="Coils"/>
    </source>
</evidence>
<dbReference type="Proteomes" id="UP000516437">
    <property type="component" value="Chromosome 7"/>
</dbReference>
<keyword evidence="1" id="KW-0175">Coiled coil</keyword>
<comment type="caution">
    <text evidence="3">The sequence shown here is derived from an EMBL/GenBank/DDBJ whole genome shotgun (WGS) entry which is preliminary data.</text>
</comment>
<feature type="compositionally biased region" description="Polar residues" evidence="2">
    <location>
        <begin position="11"/>
        <end position="21"/>
    </location>
</feature>